<reference evidence="2" key="1">
    <citation type="submission" date="2022-11" db="UniProtKB">
        <authorList>
            <consortium name="WormBaseParasite"/>
        </authorList>
    </citation>
    <scope>IDENTIFICATION</scope>
</reference>
<evidence type="ECO:0000313" key="1">
    <source>
        <dbReference type="Proteomes" id="UP000887579"/>
    </source>
</evidence>
<dbReference type="Proteomes" id="UP000887579">
    <property type="component" value="Unplaced"/>
</dbReference>
<name>A0AC34G0X3_9BILA</name>
<sequence>MKFDYDSEASNELNDAKSINKSTLSLHIAAYENLIESDATDSDIDKNEGLRKGKSDLIKKLKTAKQFFIDSPLIIQISTTTSSATMASLKNDDFRKLLTTASKSRPSETPSNQSSAASANRRNDKKLPGGGKKKFHNKKKDEEEKTDVDKIFDESQQNLTEIMKGYRDRAAERRKADTNKEMDEAALRLMIHGIMPTDLEKNRGELTIEQSKLLGGDIEHTHMVKGLDYALLEKIKTEKDESDEEEDEEKDVPAASLPPEKVAKNPMVRRTLRTIFHTVYPKRNEHFAPGRMAYVCDFENQDSDVPSTLLRSLEETPKENPSVKTDKLILEHLTNILPYLRDKKRQKKKKKPVDDEEEAKALGDIKIFDDAGDYDTRVKPLKQDRNRTDRDSHKDEKRSYFNDSRDDKRNRRDDDGGGDRRRESDRYKKRDDDSRSRRDRSPDRRDRERERDRHHRDRSPERSRDKDRKDETRKSSIFDKHSSSDSRKRSIVSPSKVEAKSTKKIKQAGDEAYGEYYTEDMDFVETIASDDDDDQALAMAKSRMFHELGTDATDSKGKKLMEKKKPNQSKADVARKFDNEMKKIDEIWAKKKDTKLNY</sequence>
<organism evidence="1 2">
    <name type="scientific">Panagrolaimus sp. ES5</name>
    <dbReference type="NCBI Taxonomy" id="591445"/>
    <lineage>
        <taxon>Eukaryota</taxon>
        <taxon>Metazoa</taxon>
        <taxon>Ecdysozoa</taxon>
        <taxon>Nematoda</taxon>
        <taxon>Chromadorea</taxon>
        <taxon>Rhabditida</taxon>
        <taxon>Tylenchina</taxon>
        <taxon>Panagrolaimomorpha</taxon>
        <taxon>Panagrolaimoidea</taxon>
        <taxon>Panagrolaimidae</taxon>
        <taxon>Panagrolaimus</taxon>
    </lineage>
</organism>
<proteinExistence type="predicted"/>
<dbReference type="WBParaSite" id="ES5_v2.g23379.t1">
    <property type="protein sequence ID" value="ES5_v2.g23379.t1"/>
    <property type="gene ID" value="ES5_v2.g23379"/>
</dbReference>
<protein>
    <submittedName>
        <fullName evidence="2">RED-like N-terminal domain-containing protein</fullName>
    </submittedName>
</protein>
<evidence type="ECO:0000313" key="2">
    <source>
        <dbReference type="WBParaSite" id="ES5_v2.g23379.t1"/>
    </source>
</evidence>
<accession>A0AC34G0X3</accession>